<dbReference type="InterPro" id="IPR016186">
    <property type="entry name" value="C-type_lectin-like/link_sf"/>
</dbReference>
<feature type="coiled-coil region" evidence="2">
    <location>
        <begin position="29"/>
        <end position="56"/>
    </location>
</feature>
<proteinExistence type="predicted"/>
<dbReference type="AlphaFoldDB" id="A0A8L0DQR9"/>
<accession>A0A8L0DQR9</accession>
<organism evidence="4 5">
    <name type="scientific">Oncorhynchus mykiss</name>
    <name type="common">Rainbow trout</name>
    <name type="synonym">Salmo gairdneri</name>
    <dbReference type="NCBI Taxonomy" id="8022"/>
    <lineage>
        <taxon>Eukaryota</taxon>
        <taxon>Metazoa</taxon>
        <taxon>Chordata</taxon>
        <taxon>Craniata</taxon>
        <taxon>Vertebrata</taxon>
        <taxon>Euteleostomi</taxon>
        <taxon>Actinopterygii</taxon>
        <taxon>Neopterygii</taxon>
        <taxon>Teleostei</taxon>
        <taxon>Protacanthopterygii</taxon>
        <taxon>Salmoniformes</taxon>
        <taxon>Salmonidae</taxon>
        <taxon>Salmoninae</taxon>
        <taxon>Oncorhynchus</taxon>
    </lineage>
</organism>
<dbReference type="PANTHER" id="PTHR45710">
    <property type="entry name" value="C-TYPE LECTIN DOMAIN-CONTAINING PROTEIN 180"/>
    <property type="match status" value="1"/>
</dbReference>
<evidence type="ECO:0000256" key="2">
    <source>
        <dbReference type="SAM" id="Coils"/>
    </source>
</evidence>
<evidence type="ECO:0000259" key="3">
    <source>
        <dbReference type="PROSITE" id="PS50041"/>
    </source>
</evidence>
<dbReference type="PROSITE" id="PS50041">
    <property type="entry name" value="C_TYPE_LECTIN_2"/>
    <property type="match status" value="1"/>
</dbReference>
<dbReference type="SUPFAM" id="SSF56436">
    <property type="entry name" value="C-type lectin-like"/>
    <property type="match status" value="1"/>
</dbReference>
<comment type="subcellular location">
    <subcellularLocation>
        <location evidence="1">Cell membrane</location>
        <topology evidence="1">Single-pass type II membrane protein</topology>
    </subcellularLocation>
</comment>
<reference evidence="4" key="1">
    <citation type="submission" date="2020-07" db="EMBL/GenBank/DDBJ databases">
        <title>A long reads based de novo assembly of the rainbow trout Arlee double haploid line genome.</title>
        <authorList>
            <person name="Gao G."/>
            <person name="Palti Y."/>
        </authorList>
    </citation>
    <scope>NUCLEOTIDE SEQUENCE [LARGE SCALE GENOMIC DNA]</scope>
</reference>
<dbReference type="GO" id="GO:0005886">
    <property type="term" value="C:plasma membrane"/>
    <property type="evidence" value="ECO:0007669"/>
    <property type="project" value="UniProtKB-SubCell"/>
</dbReference>
<evidence type="ECO:0000313" key="5">
    <source>
        <dbReference type="Proteomes" id="UP000694395"/>
    </source>
</evidence>
<evidence type="ECO:0000256" key="1">
    <source>
        <dbReference type="ARBA" id="ARBA00004401"/>
    </source>
</evidence>
<dbReference type="GeneTree" id="ENSGT01020000230338"/>
<reference evidence="4" key="2">
    <citation type="submission" date="2025-08" db="UniProtKB">
        <authorList>
            <consortium name="Ensembl"/>
        </authorList>
    </citation>
    <scope>IDENTIFICATION</scope>
</reference>
<reference evidence="4" key="3">
    <citation type="submission" date="2025-09" db="UniProtKB">
        <authorList>
            <consortium name="Ensembl"/>
        </authorList>
    </citation>
    <scope>IDENTIFICATION</scope>
</reference>
<keyword evidence="2" id="KW-0175">Coiled coil</keyword>
<feature type="domain" description="C-type lectin" evidence="3">
    <location>
        <begin position="70"/>
        <end position="141"/>
    </location>
</feature>
<dbReference type="PANTHER" id="PTHR45710:SF26">
    <property type="entry name" value="RH26557P"/>
    <property type="match status" value="1"/>
</dbReference>
<dbReference type="InterPro" id="IPR050828">
    <property type="entry name" value="C-type_lectin/matrix_domain"/>
</dbReference>
<protein>
    <recommendedName>
        <fullName evidence="3">C-type lectin domain-containing protein</fullName>
    </recommendedName>
</protein>
<keyword evidence="5" id="KW-1185">Reference proteome</keyword>
<dbReference type="Pfam" id="PF00059">
    <property type="entry name" value="Lectin_C"/>
    <property type="match status" value="1"/>
</dbReference>
<dbReference type="SMART" id="SM00034">
    <property type="entry name" value="CLECT"/>
    <property type="match status" value="1"/>
</dbReference>
<dbReference type="Proteomes" id="UP000694395">
    <property type="component" value="Chromosome 19"/>
</dbReference>
<dbReference type="Gene3D" id="1.20.5.400">
    <property type="match status" value="1"/>
</dbReference>
<dbReference type="InterPro" id="IPR016187">
    <property type="entry name" value="CTDL_fold"/>
</dbReference>
<dbReference type="Gene3D" id="3.10.100.10">
    <property type="entry name" value="Mannose-Binding Protein A, subunit A"/>
    <property type="match status" value="1"/>
</dbReference>
<dbReference type="InterPro" id="IPR001304">
    <property type="entry name" value="C-type_lectin-like"/>
</dbReference>
<sequence>MCLYFIDNRAIKDSEDKTINLSQSFSLYKTNTTAERDQLQTRYNNLTTERDRLQNLLCEKTCCSDGWKKFECSCYFISTEEKTLEKSRQDCLEGGTDLVIINSKEEQEFLFHFKKRVWIGLTDRETEETWKWVDGTPLTTE</sequence>
<evidence type="ECO:0000313" key="4">
    <source>
        <dbReference type="Ensembl" id="ENSOMYP00000132245.1"/>
    </source>
</evidence>
<dbReference type="Ensembl" id="ENSOMYT00000131786.1">
    <property type="protein sequence ID" value="ENSOMYP00000132245.1"/>
    <property type="gene ID" value="ENSOMYG00000054206.1"/>
</dbReference>
<name>A0A8L0DQR9_ONCMY</name>